<evidence type="ECO:0000313" key="2">
    <source>
        <dbReference type="Proteomes" id="UP000789405"/>
    </source>
</evidence>
<protein>
    <submittedName>
        <fullName evidence="1">11895_t:CDS:1</fullName>
    </submittedName>
</protein>
<dbReference type="EMBL" id="CAJVPY010021000">
    <property type="protein sequence ID" value="CAG8777923.1"/>
    <property type="molecule type" value="Genomic_DNA"/>
</dbReference>
<dbReference type="Proteomes" id="UP000789405">
    <property type="component" value="Unassembled WGS sequence"/>
</dbReference>
<evidence type="ECO:0000313" key="1">
    <source>
        <dbReference type="EMBL" id="CAG8777923.1"/>
    </source>
</evidence>
<sequence length="136" mass="15543">MPPIPFLDVVFEKNAYNSEKINNEDENQVNNKTDEPVLWAWIEEHTQMCKYSLDVKKCSNPNQTNGYQLPCLSTLGANSSTLQSHPNNNFQRITSKQQRTKIYTPFSNSISIVESNSISWQDQSSMRESEVVAVLI</sequence>
<name>A0A9N9JFG2_9GLOM</name>
<dbReference type="AlphaFoldDB" id="A0A9N9JFG2"/>
<organism evidence="1 2">
    <name type="scientific">Dentiscutata erythropus</name>
    <dbReference type="NCBI Taxonomy" id="1348616"/>
    <lineage>
        <taxon>Eukaryota</taxon>
        <taxon>Fungi</taxon>
        <taxon>Fungi incertae sedis</taxon>
        <taxon>Mucoromycota</taxon>
        <taxon>Glomeromycotina</taxon>
        <taxon>Glomeromycetes</taxon>
        <taxon>Diversisporales</taxon>
        <taxon>Gigasporaceae</taxon>
        <taxon>Dentiscutata</taxon>
    </lineage>
</organism>
<proteinExistence type="predicted"/>
<reference evidence="1" key="1">
    <citation type="submission" date="2021-06" db="EMBL/GenBank/DDBJ databases">
        <authorList>
            <person name="Kallberg Y."/>
            <person name="Tangrot J."/>
            <person name="Rosling A."/>
        </authorList>
    </citation>
    <scope>NUCLEOTIDE SEQUENCE</scope>
    <source>
        <strain evidence="1">MA453B</strain>
    </source>
</reference>
<dbReference type="OrthoDB" id="6371737at2759"/>
<gene>
    <name evidence="1" type="ORF">DERYTH_LOCUS19329</name>
</gene>
<comment type="caution">
    <text evidence="1">The sequence shown here is derived from an EMBL/GenBank/DDBJ whole genome shotgun (WGS) entry which is preliminary data.</text>
</comment>
<accession>A0A9N9JFG2</accession>
<keyword evidence="2" id="KW-1185">Reference proteome</keyword>